<feature type="region of interest" description="Disordered" evidence="17">
    <location>
        <begin position="48"/>
        <end position="69"/>
    </location>
</feature>
<feature type="domain" description="Secretin/TonB short N-terminal" evidence="18">
    <location>
        <begin position="93"/>
        <end position="143"/>
    </location>
</feature>
<dbReference type="InterPro" id="IPR011662">
    <property type="entry name" value="Secretin/TonB_short_N"/>
</dbReference>
<evidence type="ECO:0000256" key="6">
    <source>
        <dbReference type="ARBA" id="ARBA00022692"/>
    </source>
</evidence>
<keyword evidence="4 14" id="KW-1134">Transmembrane beta strand</keyword>
<keyword evidence="9" id="KW-0406">Ion transport</keyword>
<dbReference type="PROSITE" id="PS52016">
    <property type="entry name" value="TONB_DEPENDENT_REC_3"/>
    <property type="match status" value="1"/>
</dbReference>
<keyword evidence="11 14" id="KW-0472">Membrane</keyword>
<dbReference type="InterPro" id="IPR036942">
    <property type="entry name" value="Beta-barrel_TonB_sf"/>
</dbReference>
<protein>
    <submittedName>
        <fullName evidence="19">Outer membrane receptor for ferrienterochelin and colicins</fullName>
    </submittedName>
</protein>
<dbReference type="Gene3D" id="3.55.50.30">
    <property type="match status" value="1"/>
</dbReference>
<feature type="short sequence motif" description="TonB C-terminal box" evidence="15">
    <location>
        <begin position="869"/>
        <end position="886"/>
    </location>
</feature>
<feature type="compositionally biased region" description="Polar residues" evidence="17">
    <location>
        <begin position="535"/>
        <end position="544"/>
    </location>
</feature>
<dbReference type="Pfam" id="PF07660">
    <property type="entry name" value="STN"/>
    <property type="match status" value="1"/>
</dbReference>
<keyword evidence="3 14" id="KW-0813">Transport</keyword>
<dbReference type="InterPro" id="IPR012910">
    <property type="entry name" value="Plug_dom"/>
</dbReference>
<dbReference type="InterPro" id="IPR058134">
    <property type="entry name" value="PirA/FepA/PfeA"/>
</dbReference>
<evidence type="ECO:0000256" key="4">
    <source>
        <dbReference type="ARBA" id="ARBA00022452"/>
    </source>
</evidence>
<dbReference type="InterPro" id="IPR000531">
    <property type="entry name" value="Beta-barrel_TonB"/>
</dbReference>
<dbReference type="RefSeq" id="WP_092837265.1">
    <property type="nucleotide sequence ID" value="NZ_CP028290.1"/>
</dbReference>
<dbReference type="GO" id="GO:0044718">
    <property type="term" value="P:siderophore transmembrane transport"/>
    <property type="evidence" value="ECO:0007669"/>
    <property type="project" value="TreeGrafter"/>
</dbReference>
<dbReference type="EMBL" id="FNJL01000025">
    <property type="protein sequence ID" value="SDP77140.1"/>
    <property type="molecule type" value="Genomic_DNA"/>
</dbReference>
<dbReference type="Pfam" id="PF00593">
    <property type="entry name" value="TonB_dep_Rec_b-barrel"/>
    <property type="match status" value="1"/>
</dbReference>
<name>A0A1H0VFB9_9BURK</name>
<evidence type="ECO:0000313" key="19">
    <source>
        <dbReference type="EMBL" id="SDP77140.1"/>
    </source>
</evidence>
<dbReference type="CDD" id="cd01347">
    <property type="entry name" value="ligand_gated_channel"/>
    <property type="match status" value="1"/>
</dbReference>
<evidence type="ECO:0000256" key="11">
    <source>
        <dbReference type="ARBA" id="ARBA00023136"/>
    </source>
</evidence>
<keyword evidence="5" id="KW-0410">Iron transport</keyword>
<dbReference type="GO" id="GO:0015344">
    <property type="term" value="F:siderophore uptake transmembrane transporter activity"/>
    <property type="evidence" value="ECO:0007669"/>
    <property type="project" value="TreeGrafter"/>
</dbReference>
<evidence type="ECO:0000256" key="12">
    <source>
        <dbReference type="ARBA" id="ARBA00023170"/>
    </source>
</evidence>
<dbReference type="OrthoDB" id="183532at2"/>
<reference evidence="20" key="1">
    <citation type="submission" date="2016-10" db="EMBL/GenBank/DDBJ databases">
        <authorList>
            <person name="Varghese N."/>
            <person name="Submissions S."/>
        </authorList>
    </citation>
    <scope>NUCLEOTIDE SEQUENCE [LARGE SCALE GENOMIC DNA]</scope>
    <source>
        <strain evidence="20">DSM 17101</strain>
    </source>
</reference>
<feature type="compositionally biased region" description="Basic and acidic residues" evidence="17">
    <location>
        <begin position="54"/>
        <end position="69"/>
    </location>
</feature>
<evidence type="ECO:0000256" key="9">
    <source>
        <dbReference type="ARBA" id="ARBA00023065"/>
    </source>
</evidence>
<evidence type="ECO:0000256" key="16">
    <source>
        <dbReference type="RuleBase" id="RU003357"/>
    </source>
</evidence>
<dbReference type="Proteomes" id="UP000199317">
    <property type="component" value="Unassembled WGS sequence"/>
</dbReference>
<keyword evidence="12 19" id="KW-0675">Receptor</keyword>
<dbReference type="AlphaFoldDB" id="A0A1H0VFB9"/>
<evidence type="ECO:0000256" key="5">
    <source>
        <dbReference type="ARBA" id="ARBA00022496"/>
    </source>
</evidence>
<dbReference type="Gene3D" id="2.170.130.10">
    <property type="entry name" value="TonB-dependent receptor, plug domain"/>
    <property type="match status" value="1"/>
</dbReference>
<keyword evidence="8" id="KW-0408">Iron</keyword>
<proteinExistence type="inferred from homology"/>
<organism evidence="19 20">
    <name type="scientific">Paracidovorax cattleyae</name>
    <dbReference type="NCBI Taxonomy" id="80868"/>
    <lineage>
        <taxon>Bacteria</taxon>
        <taxon>Pseudomonadati</taxon>
        <taxon>Pseudomonadota</taxon>
        <taxon>Betaproteobacteria</taxon>
        <taxon>Burkholderiales</taxon>
        <taxon>Comamonadaceae</taxon>
        <taxon>Paracidovorax</taxon>
    </lineage>
</organism>
<dbReference type="NCBIfam" id="NF010051">
    <property type="entry name" value="PRK13528.1"/>
    <property type="match status" value="1"/>
</dbReference>
<dbReference type="SMART" id="SM00965">
    <property type="entry name" value="STN"/>
    <property type="match status" value="1"/>
</dbReference>
<dbReference type="NCBIfam" id="TIGR01783">
    <property type="entry name" value="TonB-siderophor"/>
    <property type="match status" value="1"/>
</dbReference>
<dbReference type="InterPro" id="IPR039426">
    <property type="entry name" value="TonB-dep_rcpt-like"/>
</dbReference>
<evidence type="ECO:0000256" key="10">
    <source>
        <dbReference type="ARBA" id="ARBA00023077"/>
    </source>
</evidence>
<comment type="subcellular location">
    <subcellularLocation>
        <location evidence="1 14">Cell outer membrane</location>
        <topology evidence="1 14">Multi-pass membrane protein</topology>
    </subcellularLocation>
</comment>
<dbReference type="GO" id="GO:0009279">
    <property type="term" value="C:cell outer membrane"/>
    <property type="evidence" value="ECO:0007669"/>
    <property type="project" value="UniProtKB-SubCell"/>
</dbReference>
<accession>A0A1H0VFB9</accession>
<keyword evidence="6 14" id="KW-0812">Transmembrane</keyword>
<evidence type="ECO:0000256" key="17">
    <source>
        <dbReference type="SAM" id="MobiDB-lite"/>
    </source>
</evidence>
<keyword evidence="10 16" id="KW-0798">TonB box</keyword>
<keyword evidence="7" id="KW-0732">Signal</keyword>
<evidence type="ECO:0000256" key="7">
    <source>
        <dbReference type="ARBA" id="ARBA00022729"/>
    </source>
</evidence>
<dbReference type="InterPro" id="IPR010105">
    <property type="entry name" value="TonB_sidphr_rcpt"/>
</dbReference>
<dbReference type="PANTHER" id="PTHR30069">
    <property type="entry name" value="TONB-DEPENDENT OUTER MEMBRANE RECEPTOR"/>
    <property type="match status" value="1"/>
</dbReference>
<feature type="region of interest" description="Disordered" evidence="17">
    <location>
        <begin position="532"/>
        <end position="551"/>
    </location>
</feature>
<dbReference type="InterPro" id="IPR010917">
    <property type="entry name" value="TonB_rcpt_CS"/>
</dbReference>
<evidence type="ECO:0000256" key="8">
    <source>
        <dbReference type="ARBA" id="ARBA00023004"/>
    </source>
</evidence>
<comment type="similarity">
    <text evidence="2 14 16">Belongs to the TonB-dependent receptor family.</text>
</comment>
<dbReference type="SUPFAM" id="SSF56935">
    <property type="entry name" value="Porins"/>
    <property type="match status" value="1"/>
</dbReference>
<evidence type="ECO:0000256" key="3">
    <source>
        <dbReference type="ARBA" id="ARBA00022448"/>
    </source>
</evidence>
<dbReference type="InterPro" id="IPR037066">
    <property type="entry name" value="Plug_dom_sf"/>
</dbReference>
<dbReference type="PANTHER" id="PTHR30069:SF8">
    <property type="entry name" value="TONB-DEPENDENT SIDEROPHORE RECEPTOR PROTEIN"/>
    <property type="match status" value="1"/>
</dbReference>
<dbReference type="Gene3D" id="2.40.170.20">
    <property type="entry name" value="TonB-dependent receptor, beta-barrel domain"/>
    <property type="match status" value="1"/>
</dbReference>
<sequence>MRSEYLHRRDVTGGFIKPSVPHNRAPIALAAHLLVAGGILVMSAMPADASAQGRQDRRGSRGDHNVDDRKAYSINGGALSTVLTQFGSSAGVFIVSTSDLTAGKVSPGLRGRFSVAEAMDELLSGTGLEAVEDSPRQYRLRSIATVTGATVPAAAAAAASQLSDAKVLPTVTVTAEEALRQAPGVSLITAQDIEKRPPVNDMSELIRTQPGVNLTGASSSGSYGNNRQIDLRGMGPENTMILIDGKPVMSRNAVRMQRNGERDSRGDSNWVPADSIESVEVIRGPAAARYGSGAAGGVVNIITKRPTKALQGSVTTYFDAPEDSLEGSTRRLGFNLAGPVAEGLSFRVYGNVAKTDGDNAELNAAASGIANNGTTLPPAGREGVRNRDLNALLRWDINPDHTVELEAGMSRQGNIYAGERPVSANGTALESTLAHAGAETNIMHRNTASVTHRGKWGDIGTSRLVFQYEGTRRENYPLDQFGAGGDISNTNEMIRSELGNYFVNGELYTPLKIGGLEHVLTTGLEWRKEKLDDPNATSGTSSAGTVLVPGLPTTGTRSGKIDAQSFAFYLEDNVSVTDKLVLTPGVRFDHHDQFGTNGSPSLNTTYALTPEISLKGGIARAFKAPNLYQTNPNYLFFSNGNACMAVDGARPNGCYIQGNPDLRPETSVNKEIGIAFNGRTGVDAGLTYFHNDYKNKIHADVWDQTGSDIPGAGRGAGSGALYRWVNARRAIVRGFEGNLTIPLLGDRGGDLKLLNNLTYMLENKNSDTDQPLSIIPKYTINSTLDWRVNSDISAQLTASFYGTQKARTRSSGYGLPVTGDQAHNVSAYAIYGLGIQYHTARNYRASFGVKNLFDKRLYRGSTSDGAGASTYNEAGRSYYVTLTASF</sequence>
<keyword evidence="20" id="KW-1185">Reference proteome</keyword>
<gene>
    <name evidence="19" type="ORF">SAMN04489708_12576</name>
</gene>
<evidence type="ECO:0000256" key="1">
    <source>
        <dbReference type="ARBA" id="ARBA00004571"/>
    </source>
</evidence>
<evidence type="ECO:0000256" key="15">
    <source>
        <dbReference type="PROSITE-ProRule" id="PRU10144"/>
    </source>
</evidence>
<dbReference type="GO" id="GO:0038023">
    <property type="term" value="F:signaling receptor activity"/>
    <property type="evidence" value="ECO:0007669"/>
    <property type="project" value="InterPro"/>
</dbReference>
<evidence type="ECO:0000256" key="2">
    <source>
        <dbReference type="ARBA" id="ARBA00009810"/>
    </source>
</evidence>
<evidence type="ECO:0000259" key="18">
    <source>
        <dbReference type="SMART" id="SM00965"/>
    </source>
</evidence>
<evidence type="ECO:0000256" key="14">
    <source>
        <dbReference type="PROSITE-ProRule" id="PRU01360"/>
    </source>
</evidence>
<dbReference type="Pfam" id="PF07715">
    <property type="entry name" value="Plug"/>
    <property type="match status" value="1"/>
</dbReference>
<dbReference type="NCBIfam" id="NF010048">
    <property type="entry name" value="PRK13524.1"/>
    <property type="match status" value="1"/>
</dbReference>
<dbReference type="PROSITE" id="PS01156">
    <property type="entry name" value="TONB_DEPENDENT_REC_2"/>
    <property type="match status" value="1"/>
</dbReference>
<evidence type="ECO:0000256" key="13">
    <source>
        <dbReference type="ARBA" id="ARBA00023237"/>
    </source>
</evidence>
<evidence type="ECO:0000313" key="20">
    <source>
        <dbReference type="Proteomes" id="UP000199317"/>
    </source>
</evidence>
<keyword evidence="13 14" id="KW-0998">Cell outer membrane</keyword>